<accession>A0A0U1QYB7</accession>
<keyword evidence="1" id="KW-0472">Membrane</keyword>
<organism evidence="2 3">
    <name type="scientific">Yersinia pseudotuberculosis serotype O:1b (strain IP 31758)</name>
    <dbReference type="NCBI Taxonomy" id="349747"/>
    <lineage>
        <taxon>Bacteria</taxon>
        <taxon>Pseudomonadati</taxon>
        <taxon>Pseudomonadota</taxon>
        <taxon>Gammaproteobacteria</taxon>
        <taxon>Enterobacterales</taxon>
        <taxon>Yersiniaceae</taxon>
        <taxon>Yersinia</taxon>
    </lineage>
</organism>
<keyword evidence="1" id="KW-1133">Transmembrane helix</keyword>
<evidence type="ECO:0000313" key="3">
    <source>
        <dbReference type="Proteomes" id="UP000002412"/>
    </source>
</evidence>
<keyword evidence="1" id="KW-0812">Transmembrane</keyword>
<feature type="transmembrane region" description="Helical" evidence="1">
    <location>
        <begin position="32"/>
        <end position="49"/>
    </location>
</feature>
<evidence type="ECO:0000256" key="1">
    <source>
        <dbReference type="SAM" id="Phobius"/>
    </source>
</evidence>
<evidence type="ECO:0000313" key="2">
    <source>
        <dbReference type="EMBL" id="ABS47700.1"/>
    </source>
</evidence>
<dbReference type="AlphaFoldDB" id="A0A0U1QYB7"/>
<protein>
    <submittedName>
        <fullName evidence="2">Uncharacterized protein</fullName>
    </submittedName>
</protein>
<name>A0A0U1QYB7_YERP3</name>
<feature type="transmembrane region" description="Helical" evidence="1">
    <location>
        <begin position="6"/>
        <end position="27"/>
    </location>
</feature>
<sequence length="50" mass="6219">MQLYLFVILFFKFINIFLFLMVTCFLLSPINYLIIYFIVYYFMVLNEVLM</sequence>
<dbReference type="EMBL" id="CP000720">
    <property type="protein sequence ID" value="ABS47700.1"/>
    <property type="molecule type" value="Genomic_DNA"/>
</dbReference>
<proteinExistence type="predicted"/>
<dbReference type="Proteomes" id="UP000002412">
    <property type="component" value="Chromosome"/>
</dbReference>
<dbReference type="HOGENOM" id="CLU_3124380_0_0_6"/>
<gene>
    <name evidence="2" type="ordered locus">YpsIP31758_2475</name>
</gene>
<dbReference type="KEGG" id="ypi:YpsIP31758_2475"/>
<reference evidence="2 3" key="1">
    <citation type="journal article" date="2007" name="PLoS Genet.">
        <title>The complete genome sequence of Yersinia pseudotuberculosis IP31758, the causative agent of Far East scarlet-like fever.</title>
        <authorList>
            <person name="Eppinger M."/>
            <person name="Rosovitz M.J."/>
            <person name="Fricke W.F."/>
            <person name="Rasko D.A."/>
            <person name="Kokorina G."/>
            <person name="Fayolle C."/>
            <person name="Lindler L.E."/>
            <person name="Carniel E."/>
            <person name="Ravel J."/>
        </authorList>
    </citation>
    <scope>NUCLEOTIDE SEQUENCE [LARGE SCALE GENOMIC DNA]</scope>
    <source>
        <strain evidence="2 3">IP 31758</strain>
    </source>
</reference>